<dbReference type="Proteomes" id="UP001497623">
    <property type="component" value="Unassembled WGS sequence"/>
</dbReference>
<evidence type="ECO:0000256" key="5">
    <source>
        <dbReference type="ARBA" id="ARBA00022670"/>
    </source>
</evidence>
<comment type="similarity">
    <text evidence="3">Belongs to the peptidase S54 family.</text>
</comment>
<comment type="subcellular location">
    <subcellularLocation>
        <location evidence="2">Membrane</location>
        <topology evidence="2">Multi-pass membrane protein</topology>
    </subcellularLocation>
</comment>
<feature type="transmembrane region" description="Helical" evidence="12">
    <location>
        <begin position="210"/>
        <end position="227"/>
    </location>
</feature>
<feature type="domain" description="EF-hand" evidence="13">
    <location>
        <begin position="10"/>
        <end position="45"/>
    </location>
</feature>
<evidence type="ECO:0000256" key="3">
    <source>
        <dbReference type="ARBA" id="ARBA00009045"/>
    </source>
</evidence>
<feature type="transmembrane region" description="Helical" evidence="12">
    <location>
        <begin position="173"/>
        <end position="198"/>
    </location>
</feature>
<dbReference type="PROSITE" id="PS50222">
    <property type="entry name" value="EF_HAND_2"/>
    <property type="match status" value="1"/>
</dbReference>
<dbReference type="FunFam" id="1.20.1540.10:FF:000007">
    <property type="entry name" value="Rhomboid like 2"/>
    <property type="match status" value="1"/>
</dbReference>
<evidence type="ECO:0000256" key="4">
    <source>
        <dbReference type="ARBA" id="ARBA00013039"/>
    </source>
</evidence>
<dbReference type="Pfam" id="PF13499">
    <property type="entry name" value="EF-hand_7"/>
    <property type="match status" value="1"/>
</dbReference>
<accession>A0AAV2QX90</accession>
<dbReference type="Gene3D" id="1.10.238.10">
    <property type="entry name" value="EF-hand"/>
    <property type="match status" value="1"/>
</dbReference>
<keyword evidence="5" id="KW-0645">Protease</keyword>
<proteinExistence type="inferred from homology"/>
<keyword evidence="9" id="KW-0106">Calcium</keyword>
<evidence type="ECO:0000256" key="8">
    <source>
        <dbReference type="ARBA" id="ARBA00022825"/>
    </source>
</evidence>
<evidence type="ECO:0000256" key="2">
    <source>
        <dbReference type="ARBA" id="ARBA00004141"/>
    </source>
</evidence>
<keyword evidence="11 12" id="KW-0472">Membrane</keyword>
<protein>
    <recommendedName>
        <fullName evidence="4">rhomboid protease</fullName>
        <ecNumber evidence="4">3.4.21.105</ecNumber>
    </recommendedName>
</protein>
<dbReference type="SUPFAM" id="SSF47473">
    <property type="entry name" value="EF-hand"/>
    <property type="match status" value="1"/>
</dbReference>
<dbReference type="GO" id="GO:0016020">
    <property type="term" value="C:membrane"/>
    <property type="evidence" value="ECO:0007669"/>
    <property type="project" value="UniProtKB-SubCell"/>
</dbReference>
<dbReference type="EC" id="3.4.21.105" evidence="4"/>
<dbReference type="CDD" id="cd00051">
    <property type="entry name" value="EFh"/>
    <property type="match status" value="1"/>
</dbReference>
<feature type="transmembrane region" description="Helical" evidence="12">
    <location>
        <begin position="125"/>
        <end position="143"/>
    </location>
</feature>
<dbReference type="PANTHER" id="PTHR45840:SF2">
    <property type="entry name" value="PROTEIN RHOMBOID-RELATED"/>
    <property type="match status" value="1"/>
</dbReference>
<dbReference type="InterPro" id="IPR018247">
    <property type="entry name" value="EF_Hand_1_Ca_BS"/>
</dbReference>
<evidence type="ECO:0000313" key="14">
    <source>
        <dbReference type="EMBL" id="CAL4099622.1"/>
    </source>
</evidence>
<comment type="catalytic activity">
    <reaction evidence="1">
        <text>Cleaves type-1 transmembrane domains using a catalytic dyad composed of serine and histidine that are contributed by different transmembrane domains.</text>
        <dbReference type="EC" id="3.4.21.105"/>
    </reaction>
</comment>
<sequence length="369" mass="41433">MSRHERDEKYEPINWHEIFTKIDRDQDGYILRSELKQYLLNTPVSDVPLTNDMVDSMLYHVDYNNDGFITLQEFYGLVNIPVDARTQSIVRRALVTTAFSVAPRSQVSHGDRHYISEYSCCPPPLFIPLVCAIEIGVFVFYAVKLGGVGAYSPVPWKSPLIYDPHKRAEAWRFISYMFLHSGYVHLVSNVAVALVLGIPLEMVHRSWRIFILYVAGVIAGSLAASMLDPHAYLVGASGGVYALMAAHMANTIINWSEMPFRWVRLLTLLVLMATDVGVFIWMHVSEEDTKISYVAHLAGAVTGLLLGMATLRNLKEYKWEQALKWTGLVIFLGLIVACIVIQVGFPDLVGLYPPFPPKRGNLLDIGNST</sequence>
<evidence type="ECO:0000256" key="12">
    <source>
        <dbReference type="SAM" id="Phobius"/>
    </source>
</evidence>
<evidence type="ECO:0000313" key="15">
    <source>
        <dbReference type="Proteomes" id="UP001497623"/>
    </source>
</evidence>
<evidence type="ECO:0000256" key="7">
    <source>
        <dbReference type="ARBA" id="ARBA00022801"/>
    </source>
</evidence>
<evidence type="ECO:0000256" key="11">
    <source>
        <dbReference type="ARBA" id="ARBA00023136"/>
    </source>
</evidence>
<evidence type="ECO:0000256" key="9">
    <source>
        <dbReference type="ARBA" id="ARBA00022837"/>
    </source>
</evidence>
<evidence type="ECO:0000256" key="6">
    <source>
        <dbReference type="ARBA" id="ARBA00022692"/>
    </source>
</evidence>
<reference evidence="14 15" key="1">
    <citation type="submission" date="2024-05" db="EMBL/GenBank/DDBJ databases">
        <authorList>
            <person name="Wallberg A."/>
        </authorList>
    </citation>
    <scope>NUCLEOTIDE SEQUENCE [LARGE SCALE GENOMIC DNA]</scope>
</reference>
<dbReference type="InterPro" id="IPR002048">
    <property type="entry name" value="EF_hand_dom"/>
</dbReference>
<keyword evidence="7" id="KW-0378">Hydrolase</keyword>
<gene>
    <name evidence="14" type="ORF">MNOR_LOCUS16543</name>
</gene>
<dbReference type="GO" id="GO:0006508">
    <property type="term" value="P:proteolysis"/>
    <property type="evidence" value="ECO:0007669"/>
    <property type="project" value="UniProtKB-KW"/>
</dbReference>
<keyword evidence="15" id="KW-1185">Reference proteome</keyword>
<comment type="caution">
    <text evidence="14">The sequence shown here is derived from an EMBL/GenBank/DDBJ whole genome shotgun (WGS) entry which is preliminary data.</text>
</comment>
<organism evidence="14 15">
    <name type="scientific">Meganyctiphanes norvegica</name>
    <name type="common">Northern krill</name>
    <name type="synonym">Thysanopoda norvegica</name>
    <dbReference type="NCBI Taxonomy" id="48144"/>
    <lineage>
        <taxon>Eukaryota</taxon>
        <taxon>Metazoa</taxon>
        <taxon>Ecdysozoa</taxon>
        <taxon>Arthropoda</taxon>
        <taxon>Crustacea</taxon>
        <taxon>Multicrustacea</taxon>
        <taxon>Malacostraca</taxon>
        <taxon>Eumalacostraca</taxon>
        <taxon>Eucarida</taxon>
        <taxon>Euphausiacea</taxon>
        <taxon>Euphausiidae</taxon>
        <taxon>Meganyctiphanes</taxon>
    </lineage>
</organism>
<dbReference type="InterPro" id="IPR035952">
    <property type="entry name" value="Rhomboid-like_sf"/>
</dbReference>
<feature type="transmembrane region" description="Helical" evidence="12">
    <location>
        <begin position="265"/>
        <end position="284"/>
    </location>
</feature>
<dbReference type="Pfam" id="PF01694">
    <property type="entry name" value="Rhomboid"/>
    <property type="match status" value="1"/>
</dbReference>
<evidence type="ECO:0000256" key="10">
    <source>
        <dbReference type="ARBA" id="ARBA00022989"/>
    </source>
</evidence>
<keyword evidence="8" id="KW-0720">Serine protease</keyword>
<dbReference type="AlphaFoldDB" id="A0AAV2QX90"/>
<dbReference type="InterPro" id="IPR011992">
    <property type="entry name" value="EF-hand-dom_pair"/>
</dbReference>
<keyword evidence="6 12" id="KW-0812">Transmembrane</keyword>
<dbReference type="PROSITE" id="PS00018">
    <property type="entry name" value="EF_HAND_1"/>
    <property type="match status" value="1"/>
</dbReference>
<dbReference type="GO" id="GO:0005509">
    <property type="term" value="F:calcium ion binding"/>
    <property type="evidence" value="ECO:0007669"/>
    <property type="project" value="InterPro"/>
</dbReference>
<dbReference type="EMBL" id="CAXKWB010010929">
    <property type="protein sequence ID" value="CAL4099622.1"/>
    <property type="molecule type" value="Genomic_DNA"/>
</dbReference>
<feature type="transmembrane region" description="Helical" evidence="12">
    <location>
        <begin position="290"/>
        <end position="311"/>
    </location>
</feature>
<dbReference type="Gene3D" id="1.20.1540.10">
    <property type="entry name" value="Rhomboid-like"/>
    <property type="match status" value="1"/>
</dbReference>
<evidence type="ECO:0000256" key="1">
    <source>
        <dbReference type="ARBA" id="ARBA00000156"/>
    </source>
</evidence>
<dbReference type="InterPro" id="IPR022764">
    <property type="entry name" value="Peptidase_S54_rhomboid_dom"/>
</dbReference>
<evidence type="ECO:0000259" key="13">
    <source>
        <dbReference type="PROSITE" id="PS50222"/>
    </source>
</evidence>
<dbReference type="PANTHER" id="PTHR45840">
    <property type="entry name" value="RHOMBOID-RELATED PROTEIN"/>
    <property type="match status" value="1"/>
</dbReference>
<dbReference type="GO" id="GO:0004252">
    <property type="term" value="F:serine-type endopeptidase activity"/>
    <property type="evidence" value="ECO:0007669"/>
    <property type="project" value="InterPro"/>
</dbReference>
<dbReference type="SUPFAM" id="SSF144091">
    <property type="entry name" value="Rhomboid-like"/>
    <property type="match status" value="1"/>
</dbReference>
<name>A0AAV2QX90_MEGNR</name>
<feature type="transmembrane region" description="Helical" evidence="12">
    <location>
        <begin position="323"/>
        <end position="345"/>
    </location>
</feature>
<dbReference type="SMART" id="SM00054">
    <property type="entry name" value="EFh"/>
    <property type="match status" value="2"/>
</dbReference>
<dbReference type="InterPro" id="IPR051739">
    <property type="entry name" value="Rhomboid_IM_Serine_Proteases"/>
</dbReference>
<feature type="transmembrane region" description="Helical" evidence="12">
    <location>
        <begin position="233"/>
        <end position="253"/>
    </location>
</feature>
<keyword evidence="10 12" id="KW-1133">Transmembrane helix</keyword>